<keyword evidence="2" id="KW-1185">Reference proteome</keyword>
<proteinExistence type="predicted"/>
<comment type="caution">
    <text evidence="1">The sequence shown here is derived from an EMBL/GenBank/DDBJ whole genome shotgun (WGS) entry which is preliminary data.</text>
</comment>
<protein>
    <submittedName>
        <fullName evidence="1">Uncharacterized protein</fullName>
    </submittedName>
</protein>
<evidence type="ECO:0000313" key="2">
    <source>
        <dbReference type="Proteomes" id="UP001186974"/>
    </source>
</evidence>
<sequence length="148" mass="15172">MQVSSGYGTGQYASKPSNKGYLAALTTDRGSSTQFYIASNGWLTPYPDHTAYNYIVIPVDNGGGTIFIQASDSRDPSRFGGSGAVSCVSLPPTGGPLSCQVVEGGGQFQWCGDSGGPEEIGGVVLGPSVYAGCQAQTYDAVPVCVVNT</sequence>
<accession>A0ACC3DQY7</accession>
<reference evidence="1" key="1">
    <citation type="submission" date="2024-09" db="EMBL/GenBank/DDBJ databases">
        <title>Black Yeasts Isolated from many extreme environments.</title>
        <authorList>
            <person name="Coleine C."/>
            <person name="Stajich J.E."/>
            <person name="Selbmann L."/>
        </authorList>
    </citation>
    <scope>NUCLEOTIDE SEQUENCE</scope>
    <source>
        <strain evidence="1">CCFEE 5737</strain>
    </source>
</reference>
<organism evidence="1 2">
    <name type="scientific">Coniosporium uncinatum</name>
    <dbReference type="NCBI Taxonomy" id="93489"/>
    <lineage>
        <taxon>Eukaryota</taxon>
        <taxon>Fungi</taxon>
        <taxon>Dikarya</taxon>
        <taxon>Ascomycota</taxon>
        <taxon>Pezizomycotina</taxon>
        <taxon>Dothideomycetes</taxon>
        <taxon>Dothideomycetes incertae sedis</taxon>
        <taxon>Coniosporium</taxon>
    </lineage>
</organism>
<gene>
    <name evidence="1" type="ORF">LTS18_005962</name>
</gene>
<dbReference type="Proteomes" id="UP001186974">
    <property type="component" value="Unassembled WGS sequence"/>
</dbReference>
<evidence type="ECO:0000313" key="1">
    <source>
        <dbReference type="EMBL" id="KAK3079013.1"/>
    </source>
</evidence>
<name>A0ACC3DQY7_9PEZI</name>
<dbReference type="EMBL" id="JAWDJW010001440">
    <property type="protein sequence ID" value="KAK3079013.1"/>
    <property type="molecule type" value="Genomic_DNA"/>
</dbReference>